<keyword evidence="2" id="KW-1185">Reference proteome</keyword>
<organism evidence="1 2">
    <name type="scientific">Pararge aegeria aegeria</name>
    <dbReference type="NCBI Taxonomy" id="348720"/>
    <lineage>
        <taxon>Eukaryota</taxon>
        <taxon>Metazoa</taxon>
        <taxon>Ecdysozoa</taxon>
        <taxon>Arthropoda</taxon>
        <taxon>Hexapoda</taxon>
        <taxon>Insecta</taxon>
        <taxon>Pterygota</taxon>
        <taxon>Neoptera</taxon>
        <taxon>Endopterygota</taxon>
        <taxon>Lepidoptera</taxon>
        <taxon>Glossata</taxon>
        <taxon>Ditrysia</taxon>
        <taxon>Papilionoidea</taxon>
        <taxon>Nymphalidae</taxon>
        <taxon>Satyrinae</taxon>
        <taxon>Satyrini</taxon>
        <taxon>Parargina</taxon>
        <taxon>Pararge</taxon>
    </lineage>
</organism>
<reference evidence="1" key="1">
    <citation type="submission" date="2022-03" db="EMBL/GenBank/DDBJ databases">
        <authorList>
            <person name="Lindestad O."/>
        </authorList>
    </citation>
    <scope>NUCLEOTIDE SEQUENCE</scope>
</reference>
<sequence>MERFLMFIENSGHKAKDLLLAVLSVLEFFELDLADCRGQSYDNANNVSGIYSGLQARIHEINHLAEHAPCAALSMNFVGVHAVECAPEAASFFNTVQTLYNFLTASTHRWEVLQSHAEKRIALKSLSATRWSARYEAV</sequence>
<protein>
    <submittedName>
        <fullName evidence="1">Jg14329 protein</fullName>
    </submittedName>
</protein>
<dbReference type="AlphaFoldDB" id="A0A8S4R5D2"/>
<dbReference type="OrthoDB" id="10063284at2759"/>
<evidence type="ECO:0000313" key="1">
    <source>
        <dbReference type="EMBL" id="CAH2231607.1"/>
    </source>
</evidence>
<accession>A0A8S4R5D2</accession>
<dbReference type="Proteomes" id="UP000838756">
    <property type="component" value="Unassembled WGS sequence"/>
</dbReference>
<evidence type="ECO:0000313" key="2">
    <source>
        <dbReference type="Proteomes" id="UP000838756"/>
    </source>
</evidence>
<comment type="caution">
    <text evidence="1">The sequence shown here is derived from an EMBL/GenBank/DDBJ whole genome shotgun (WGS) entry which is preliminary data.</text>
</comment>
<proteinExistence type="predicted"/>
<dbReference type="InterPro" id="IPR012337">
    <property type="entry name" value="RNaseH-like_sf"/>
</dbReference>
<dbReference type="PANTHER" id="PTHR45749">
    <property type="match status" value="1"/>
</dbReference>
<gene>
    <name evidence="1" type="primary">jg14329</name>
    <name evidence="1" type="ORF">PAEG_LOCUS10080</name>
</gene>
<name>A0A8S4R5D2_9NEOP</name>
<dbReference type="EMBL" id="CAKXAJ010024844">
    <property type="protein sequence ID" value="CAH2231607.1"/>
    <property type="molecule type" value="Genomic_DNA"/>
</dbReference>
<dbReference type="SUPFAM" id="SSF53098">
    <property type="entry name" value="Ribonuclease H-like"/>
    <property type="match status" value="1"/>
</dbReference>
<dbReference type="PANTHER" id="PTHR45749:SF23">
    <property type="entry name" value="ZINC FINGER MYM-TYPE PROTEIN 1-LIKE"/>
    <property type="match status" value="1"/>
</dbReference>